<dbReference type="PANTHER" id="PTHR13847">
    <property type="entry name" value="SARCOSINE DEHYDROGENASE-RELATED"/>
    <property type="match status" value="1"/>
</dbReference>
<comment type="caution">
    <text evidence="3">The sequence shown here is derived from an EMBL/GenBank/DDBJ whole genome shotgun (WGS) entry which is preliminary data.</text>
</comment>
<protein>
    <submittedName>
        <fullName evidence="3">FAD-dependent oxidoreductase</fullName>
    </submittedName>
</protein>
<dbReference type="Gene3D" id="3.30.9.10">
    <property type="entry name" value="D-Amino Acid Oxidase, subunit A, domain 2"/>
    <property type="match status" value="1"/>
</dbReference>
<dbReference type="InterPro" id="IPR006076">
    <property type="entry name" value="FAD-dep_OxRdtase"/>
</dbReference>
<organism evidence="3 4">
    <name type="scientific">Variovorax humicola</name>
    <dbReference type="NCBI Taxonomy" id="1769758"/>
    <lineage>
        <taxon>Bacteria</taxon>
        <taxon>Pseudomonadati</taxon>
        <taxon>Pseudomonadota</taxon>
        <taxon>Betaproteobacteria</taxon>
        <taxon>Burkholderiales</taxon>
        <taxon>Comamonadaceae</taxon>
        <taxon>Variovorax</taxon>
    </lineage>
</organism>
<keyword evidence="1" id="KW-0560">Oxidoreductase</keyword>
<feature type="domain" description="FAD dependent oxidoreductase" evidence="2">
    <location>
        <begin position="10"/>
        <end position="398"/>
    </location>
</feature>
<accession>A0ABU8W792</accession>
<keyword evidence="4" id="KW-1185">Reference proteome</keyword>
<reference evidence="3 4" key="1">
    <citation type="submission" date="2024-03" db="EMBL/GenBank/DDBJ databases">
        <title>Novel species of the genus Variovorax.</title>
        <authorList>
            <person name="Liu Q."/>
            <person name="Xin Y.-H."/>
        </authorList>
    </citation>
    <scope>NUCLEOTIDE SEQUENCE [LARGE SCALE GENOMIC DNA]</scope>
    <source>
        <strain evidence="3 4">KACC 18501</strain>
    </source>
</reference>
<evidence type="ECO:0000259" key="2">
    <source>
        <dbReference type="Pfam" id="PF01266"/>
    </source>
</evidence>
<sequence>MASCSIPLSVGVVGAGIVGLSIALELQRRGHQVTVIDRDTPMLGCSSGNAGYLSEANIFPPAAPDMLMKLPKLMLDSDGPLVIKPTYAPQMMSWGWHALAAVKGDVRASITRTLAALTTGAYEAILDLASHANAGHLLSRDGGLVAFKNRDALEAKCASLPVFQNYGIAVDRLDAAEIHEFEPALAKDIVGGLMFRNSGRCSNPRQLGLLYAEHLQGNGARLLQDSIESVDPAEGGGAWLRGSKERLRFDRVVVCAGFWSKELLRPYVSRIPLASERGYHLMLPKPGVRLRRPVVFGEPHFAATPMDEGLRLAGTAEFASADAPPNVERATMLLRLAQQYLTGLDGQDGQPWMGVRPSLPDGLPAVGVVPAHPTIQYAFGHAHNGLTLSAVTAKLVASQIEGAGPHAHSSSLDLHRFQQGFARAA</sequence>
<dbReference type="RefSeq" id="WP_340366962.1">
    <property type="nucleotide sequence ID" value="NZ_JBBKZV010000027.1"/>
</dbReference>
<dbReference type="Proteomes" id="UP001363010">
    <property type="component" value="Unassembled WGS sequence"/>
</dbReference>
<dbReference type="EMBL" id="JBBKZV010000027">
    <property type="protein sequence ID" value="MEJ8825929.1"/>
    <property type="molecule type" value="Genomic_DNA"/>
</dbReference>
<dbReference type="Gene3D" id="3.50.50.60">
    <property type="entry name" value="FAD/NAD(P)-binding domain"/>
    <property type="match status" value="2"/>
</dbReference>
<dbReference type="PANTHER" id="PTHR13847:SF289">
    <property type="entry name" value="GLYCINE OXIDASE"/>
    <property type="match status" value="1"/>
</dbReference>
<evidence type="ECO:0000313" key="4">
    <source>
        <dbReference type="Proteomes" id="UP001363010"/>
    </source>
</evidence>
<dbReference type="SUPFAM" id="SSF54373">
    <property type="entry name" value="FAD-linked reductases, C-terminal domain"/>
    <property type="match status" value="1"/>
</dbReference>
<name>A0ABU8W792_9BURK</name>
<dbReference type="SUPFAM" id="SSF51905">
    <property type="entry name" value="FAD/NAD(P)-binding domain"/>
    <property type="match status" value="1"/>
</dbReference>
<dbReference type="Pfam" id="PF01266">
    <property type="entry name" value="DAO"/>
    <property type="match status" value="1"/>
</dbReference>
<evidence type="ECO:0000256" key="1">
    <source>
        <dbReference type="ARBA" id="ARBA00023002"/>
    </source>
</evidence>
<proteinExistence type="predicted"/>
<gene>
    <name evidence="3" type="ORF">WKW80_28520</name>
</gene>
<dbReference type="InterPro" id="IPR036188">
    <property type="entry name" value="FAD/NAD-bd_sf"/>
</dbReference>
<evidence type="ECO:0000313" key="3">
    <source>
        <dbReference type="EMBL" id="MEJ8825929.1"/>
    </source>
</evidence>